<reference evidence="1 2" key="1">
    <citation type="submission" date="2015-01" db="EMBL/GenBank/DDBJ databases">
        <title>Evolution of Trichinella species and genotypes.</title>
        <authorList>
            <person name="Korhonen P.K."/>
            <person name="Edoardo P."/>
            <person name="Giuseppe L.R."/>
            <person name="Gasser R.B."/>
        </authorList>
    </citation>
    <scope>NUCLEOTIDE SEQUENCE [LARGE SCALE GENOMIC DNA]</scope>
    <source>
        <strain evidence="1">ISS417</strain>
    </source>
</reference>
<dbReference type="EMBL" id="JYDJ01000008">
    <property type="protein sequence ID" value="KRX50261.1"/>
    <property type="molecule type" value="Genomic_DNA"/>
</dbReference>
<accession>A0A0V0UGI4</accession>
<proteinExistence type="predicted"/>
<dbReference type="AlphaFoldDB" id="A0A0V0UGI4"/>
<dbReference type="Proteomes" id="UP000055048">
    <property type="component" value="Unassembled WGS sequence"/>
</dbReference>
<comment type="caution">
    <text evidence="1">The sequence shown here is derived from an EMBL/GenBank/DDBJ whole genome shotgun (WGS) entry which is preliminary data.</text>
</comment>
<protein>
    <submittedName>
        <fullName evidence="1">Uncharacterized protein</fullName>
    </submittedName>
</protein>
<evidence type="ECO:0000313" key="1">
    <source>
        <dbReference type="EMBL" id="KRX50261.1"/>
    </source>
</evidence>
<keyword evidence="2" id="KW-1185">Reference proteome</keyword>
<gene>
    <name evidence="1" type="ORF">T05_9158</name>
</gene>
<evidence type="ECO:0000313" key="2">
    <source>
        <dbReference type="Proteomes" id="UP000055048"/>
    </source>
</evidence>
<sequence length="60" mass="6768">MKVATFTIQVIRTPLAILILQKKIPFIASDLLAIVKLGIDSATFFSADFRRRHLENIQIA</sequence>
<organism evidence="1 2">
    <name type="scientific">Trichinella murrelli</name>
    <dbReference type="NCBI Taxonomy" id="144512"/>
    <lineage>
        <taxon>Eukaryota</taxon>
        <taxon>Metazoa</taxon>
        <taxon>Ecdysozoa</taxon>
        <taxon>Nematoda</taxon>
        <taxon>Enoplea</taxon>
        <taxon>Dorylaimia</taxon>
        <taxon>Trichinellida</taxon>
        <taxon>Trichinellidae</taxon>
        <taxon>Trichinella</taxon>
    </lineage>
</organism>
<name>A0A0V0UGI4_9BILA</name>